<feature type="repeat" description="ANK" evidence="7">
    <location>
        <begin position="499"/>
        <end position="531"/>
    </location>
</feature>
<evidence type="ECO:0000256" key="4">
    <source>
        <dbReference type="ARBA" id="ARBA00022989"/>
    </source>
</evidence>
<dbReference type="InterPro" id="IPR045863">
    <property type="entry name" value="CorA_TM1_TM2"/>
</dbReference>
<feature type="repeat" description="ANK" evidence="7">
    <location>
        <begin position="361"/>
        <end position="393"/>
    </location>
</feature>
<evidence type="ECO:0000256" key="5">
    <source>
        <dbReference type="ARBA" id="ARBA00023043"/>
    </source>
</evidence>
<protein>
    <submittedName>
        <fullName evidence="9">Ankyrin repeat-containing domain protein</fullName>
    </submittedName>
</protein>
<dbReference type="SMART" id="SM00248">
    <property type="entry name" value="ANK"/>
    <property type="match status" value="12"/>
</dbReference>
<dbReference type="PANTHER" id="PTHR24173">
    <property type="entry name" value="ANKYRIN REPEAT CONTAINING"/>
    <property type="match status" value="1"/>
</dbReference>
<feature type="repeat" description="ANK" evidence="7">
    <location>
        <begin position="96"/>
        <end position="128"/>
    </location>
</feature>
<keyword evidence="6 8" id="KW-0472">Membrane</keyword>
<evidence type="ECO:0000256" key="3">
    <source>
        <dbReference type="ARBA" id="ARBA00022737"/>
    </source>
</evidence>
<evidence type="ECO:0000313" key="10">
    <source>
        <dbReference type="Proteomes" id="UP001610335"/>
    </source>
</evidence>
<organism evidence="9 10">
    <name type="scientific">Aspergillus cavernicola</name>
    <dbReference type="NCBI Taxonomy" id="176166"/>
    <lineage>
        <taxon>Eukaryota</taxon>
        <taxon>Fungi</taxon>
        <taxon>Dikarya</taxon>
        <taxon>Ascomycota</taxon>
        <taxon>Pezizomycotina</taxon>
        <taxon>Eurotiomycetes</taxon>
        <taxon>Eurotiomycetidae</taxon>
        <taxon>Eurotiales</taxon>
        <taxon>Aspergillaceae</taxon>
        <taxon>Aspergillus</taxon>
        <taxon>Aspergillus subgen. Nidulantes</taxon>
    </lineage>
</organism>
<keyword evidence="3" id="KW-0677">Repeat</keyword>
<feature type="repeat" description="ANK" evidence="7">
    <location>
        <begin position="466"/>
        <end position="498"/>
    </location>
</feature>
<dbReference type="SUPFAM" id="SSF144083">
    <property type="entry name" value="Magnesium transport protein CorA, transmembrane region"/>
    <property type="match status" value="1"/>
</dbReference>
<proteinExistence type="predicted"/>
<accession>A0ABR4H9W6</accession>
<name>A0ABR4H9W6_9EURO</name>
<keyword evidence="2 8" id="KW-0812">Transmembrane</keyword>
<keyword evidence="10" id="KW-1185">Reference proteome</keyword>
<feature type="repeat" description="ANK" evidence="7">
    <location>
        <begin position="287"/>
        <end position="319"/>
    </location>
</feature>
<dbReference type="InterPro" id="IPR002523">
    <property type="entry name" value="MgTranspt_CorA/ZnTranspt_ZntB"/>
</dbReference>
<dbReference type="PANTHER" id="PTHR24173:SF74">
    <property type="entry name" value="ANKYRIN REPEAT DOMAIN-CONTAINING PROTEIN 16"/>
    <property type="match status" value="1"/>
</dbReference>
<dbReference type="Pfam" id="PF00023">
    <property type="entry name" value="Ank"/>
    <property type="match status" value="1"/>
</dbReference>
<feature type="repeat" description="ANK" evidence="7">
    <location>
        <begin position="153"/>
        <end position="185"/>
    </location>
</feature>
<dbReference type="Pfam" id="PF01544">
    <property type="entry name" value="CorA"/>
    <property type="match status" value="1"/>
</dbReference>
<dbReference type="PRINTS" id="PR01415">
    <property type="entry name" value="ANKYRIN"/>
</dbReference>
<dbReference type="PROSITE" id="PS50297">
    <property type="entry name" value="ANK_REP_REGION"/>
    <property type="match status" value="7"/>
</dbReference>
<comment type="subcellular location">
    <subcellularLocation>
        <location evidence="1">Membrane</location>
        <topology evidence="1">Multi-pass membrane protein</topology>
    </subcellularLocation>
</comment>
<dbReference type="Pfam" id="PF12796">
    <property type="entry name" value="Ank_2"/>
    <property type="match status" value="4"/>
</dbReference>
<keyword evidence="5 7" id="KW-0040">ANK repeat</keyword>
<dbReference type="InterPro" id="IPR002110">
    <property type="entry name" value="Ankyrin_rpt"/>
</dbReference>
<dbReference type="SUPFAM" id="SSF48403">
    <property type="entry name" value="Ankyrin repeat"/>
    <property type="match status" value="2"/>
</dbReference>
<feature type="transmembrane region" description="Helical" evidence="8">
    <location>
        <begin position="836"/>
        <end position="855"/>
    </location>
</feature>
<evidence type="ECO:0000256" key="2">
    <source>
        <dbReference type="ARBA" id="ARBA00022692"/>
    </source>
</evidence>
<sequence>MEPNLTTILTPPEILQRQKSLLEFIARAASITTRSRKLRSKYETQIQRFLEDETFDLNYHRAGFSPLSKAATYPNDFILTILLKSGRIDVDLRNDEGRTALSYAAQFQGASCVKTLLLHGANHDSRDNSGRCPLSWASTSSALLGNFKTQDVQGQSPLSHAAELFRPGIIRVLITSGADANLSDKKGFAPLTWAAMSGHEHIVLDFLSNATVNVDHQDHSGRTPLSYAAELGYVDITRRLVASGGDIDLEDIGKRTPLVWATIRGCCKVVDCLLSFNNANVDHQDIDNRTSLSHAAEAGNEVIMDLLMKSGADGMHANKDGHTCFWFLLKSRQCQPNYSGNPFRLVFLVAYLSNPDFRDLKGRTLLSWAAEYGDDAMVQALLENGADPNLQDNKEPTCTTHTFCRTPIIWALKNKHWSTVRMLNEKDTTSLHLLLKESHIVGEIDALELVQGLVDSKYNIEQVDTEGKRPLHLASNLSNADLARVLVSAEPALDARDNSSKTPLQYAFMQGNEGAIQLLLENGADIESIESECWLKLRAEPRLYVELTRQGTRQSYVFKPTAVQNDSHWIPRAEKYRLCLHRKDDISWSRLYREVSGKKNHITGYLCYGHLKGVHTPDNYLASHLSVSFPSRGEEGRKVVNNFWGIEWGVRDSSKGASYGFVSTLPSCGIPENAPGFFNKFLEHLQEEWRRLCLETLTDIEDIRNNQLERQGKSRIMIDRLARNARKKTELRRCLQQHIDGLRDAVDTDPIIEVDKKPQLRATINNIQKSVMAKLDEVEALVQELLQLELAWVSINEAGSIKRLSWITFIFLPLMFVSSLFGMNIDLLQNNPDWRWYLLFGGSSLLLNASIWIIFKYVSFETWLEERRLMRRKNHRTVSDAV</sequence>
<dbReference type="Gene3D" id="1.25.40.20">
    <property type="entry name" value="Ankyrin repeat-containing domain"/>
    <property type="match status" value="4"/>
</dbReference>
<comment type="caution">
    <text evidence="9">The sequence shown here is derived from an EMBL/GenBank/DDBJ whole genome shotgun (WGS) entry which is preliminary data.</text>
</comment>
<gene>
    <name evidence="9" type="ORF">BDW59DRAFT_155315</name>
</gene>
<dbReference type="InterPro" id="IPR036770">
    <property type="entry name" value="Ankyrin_rpt-contain_sf"/>
</dbReference>
<dbReference type="Proteomes" id="UP001610335">
    <property type="component" value="Unassembled WGS sequence"/>
</dbReference>
<evidence type="ECO:0000256" key="1">
    <source>
        <dbReference type="ARBA" id="ARBA00004141"/>
    </source>
</evidence>
<evidence type="ECO:0000256" key="8">
    <source>
        <dbReference type="SAM" id="Phobius"/>
    </source>
</evidence>
<keyword evidence="4 8" id="KW-1133">Transmembrane helix</keyword>
<feature type="repeat" description="ANK" evidence="7">
    <location>
        <begin position="186"/>
        <end position="219"/>
    </location>
</feature>
<feature type="repeat" description="ANK" evidence="7">
    <location>
        <begin position="220"/>
        <end position="252"/>
    </location>
</feature>
<evidence type="ECO:0000256" key="7">
    <source>
        <dbReference type="PROSITE-ProRule" id="PRU00023"/>
    </source>
</evidence>
<evidence type="ECO:0000256" key="6">
    <source>
        <dbReference type="ARBA" id="ARBA00023136"/>
    </source>
</evidence>
<dbReference type="PROSITE" id="PS50088">
    <property type="entry name" value="ANK_REPEAT"/>
    <property type="match status" value="8"/>
</dbReference>
<dbReference type="EMBL" id="JBFXLS010000188">
    <property type="protein sequence ID" value="KAL2812245.1"/>
    <property type="molecule type" value="Genomic_DNA"/>
</dbReference>
<reference evidence="9 10" key="1">
    <citation type="submission" date="2024-07" db="EMBL/GenBank/DDBJ databases">
        <title>Section-level genome sequencing and comparative genomics of Aspergillus sections Usti and Cavernicolus.</title>
        <authorList>
            <consortium name="Lawrence Berkeley National Laboratory"/>
            <person name="Nybo J.L."/>
            <person name="Vesth T.C."/>
            <person name="Theobald S."/>
            <person name="Frisvad J.C."/>
            <person name="Larsen T.O."/>
            <person name="Kjaerboelling I."/>
            <person name="Rothschild-Mancinelli K."/>
            <person name="Lyhne E.K."/>
            <person name="Kogle M.E."/>
            <person name="Barry K."/>
            <person name="Clum A."/>
            <person name="Na H."/>
            <person name="Ledsgaard L."/>
            <person name="Lin J."/>
            <person name="Lipzen A."/>
            <person name="Kuo A."/>
            <person name="Riley R."/>
            <person name="Mondo S."/>
            <person name="LaButti K."/>
            <person name="Haridas S."/>
            <person name="Pangalinan J."/>
            <person name="Salamov A.A."/>
            <person name="Simmons B.A."/>
            <person name="Magnuson J.K."/>
            <person name="Chen J."/>
            <person name="Drula E."/>
            <person name="Henrissat B."/>
            <person name="Wiebenga A."/>
            <person name="Lubbers R.J."/>
            <person name="Gomes A.C."/>
            <person name="Makela M.R."/>
            <person name="Stajich J."/>
            <person name="Grigoriev I.V."/>
            <person name="Mortensen U.H."/>
            <person name="De vries R.P."/>
            <person name="Baker S.E."/>
            <person name="Andersen M.R."/>
        </authorList>
    </citation>
    <scope>NUCLEOTIDE SEQUENCE [LARGE SCALE GENOMIC DNA]</scope>
    <source>
        <strain evidence="9 10">CBS 600.67</strain>
    </source>
</reference>
<feature type="transmembrane region" description="Helical" evidence="8">
    <location>
        <begin position="804"/>
        <end position="824"/>
    </location>
</feature>
<dbReference type="Gene3D" id="1.20.58.340">
    <property type="entry name" value="Magnesium transport protein CorA, transmembrane region"/>
    <property type="match status" value="1"/>
</dbReference>
<evidence type="ECO:0000313" key="9">
    <source>
        <dbReference type="EMBL" id="KAL2812245.1"/>
    </source>
</evidence>